<sequence length="100" mass="11427">MFQRFPPDADSQLYVIRYFEPRLHKLSSSFLRLKASNLTSTSPLVLNPVQMMLESAAMMMTSEHTYHDQLKLSPQTPNRPDSQPANLSSVYSKQSQLPVK</sequence>
<feature type="compositionally biased region" description="Polar residues" evidence="1">
    <location>
        <begin position="72"/>
        <end position="100"/>
    </location>
</feature>
<proteinExistence type="predicted"/>
<evidence type="ECO:0000256" key="1">
    <source>
        <dbReference type="SAM" id="MobiDB-lite"/>
    </source>
</evidence>
<gene>
    <name evidence="2" type="ORF">BN1211_4669</name>
</gene>
<dbReference type="Proteomes" id="UP000038830">
    <property type="component" value="Unassembled WGS sequence"/>
</dbReference>
<feature type="region of interest" description="Disordered" evidence="1">
    <location>
        <begin position="64"/>
        <end position="100"/>
    </location>
</feature>
<accession>A0A0H5CHB9</accession>
<dbReference type="AlphaFoldDB" id="A0A0H5CHB9"/>
<dbReference type="EMBL" id="CDQK01000005">
    <property type="protein sequence ID" value="CEP23964.1"/>
    <property type="molecule type" value="Genomic_DNA"/>
</dbReference>
<evidence type="ECO:0000313" key="2">
    <source>
        <dbReference type="EMBL" id="CEP23964.1"/>
    </source>
</evidence>
<organism evidence="2 3">
    <name type="scientific">Cyberlindnera jadinii (strain ATCC 18201 / CBS 1600 / BCRC 20928 / JCM 3617 / NBRC 0987 / NRRL Y-1542)</name>
    <name type="common">Torula yeast</name>
    <name type="synonym">Candida utilis</name>
    <dbReference type="NCBI Taxonomy" id="983966"/>
    <lineage>
        <taxon>Eukaryota</taxon>
        <taxon>Fungi</taxon>
        <taxon>Dikarya</taxon>
        <taxon>Ascomycota</taxon>
        <taxon>Saccharomycotina</taxon>
        <taxon>Saccharomycetes</taxon>
        <taxon>Phaffomycetales</taxon>
        <taxon>Phaffomycetaceae</taxon>
        <taxon>Cyberlindnera</taxon>
    </lineage>
</organism>
<evidence type="ECO:0000313" key="3">
    <source>
        <dbReference type="Proteomes" id="UP000038830"/>
    </source>
</evidence>
<protein>
    <submittedName>
        <fullName evidence="2">Uncharacterized protein</fullName>
    </submittedName>
</protein>
<name>A0A0H5CHB9_CYBJN</name>
<reference evidence="3" key="1">
    <citation type="journal article" date="2015" name="J. Biotechnol.">
        <title>The structure of the Cyberlindnera jadinii genome and its relation to Candida utilis analyzed by the occurrence of single nucleotide polymorphisms.</title>
        <authorList>
            <person name="Rupp O."/>
            <person name="Brinkrolf K."/>
            <person name="Buerth C."/>
            <person name="Kunigo M."/>
            <person name="Schneider J."/>
            <person name="Jaenicke S."/>
            <person name="Goesmann A."/>
            <person name="Puehler A."/>
            <person name="Jaeger K.-E."/>
            <person name="Ernst J.F."/>
        </authorList>
    </citation>
    <scope>NUCLEOTIDE SEQUENCE [LARGE SCALE GENOMIC DNA]</scope>
    <source>
        <strain evidence="3">ATCC 18201 / CBS 1600 / BCRC 20928 / JCM 3617 / NBRC 0987 / NRRL Y-1542</strain>
    </source>
</reference>